<sequence>MVIICRVGKQENGGHSTWQGSVSAPCYNKDKEAEQARQFAKQIPHEERVSLHGQGCLKPDPYAVCSPVVDNYYRPNLKKTALARLSVVSRSLKVAKFGVKKKNRQASA</sequence>
<evidence type="ECO:0000313" key="1">
    <source>
        <dbReference type="EMBL" id="KAK6142884.1"/>
    </source>
</evidence>
<proteinExistence type="predicted"/>
<keyword evidence="2" id="KW-1185">Reference proteome</keyword>
<comment type="caution">
    <text evidence="1">The sequence shown here is derived from an EMBL/GenBank/DDBJ whole genome shotgun (WGS) entry which is preliminary data.</text>
</comment>
<gene>
    <name evidence="1" type="ORF">DH2020_023232</name>
</gene>
<reference evidence="1 2" key="1">
    <citation type="journal article" date="2021" name="Comput. Struct. Biotechnol. J.">
        <title>De novo genome assembly of the potent medicinal plant Rehmannia glutinosa using nanopore technology.</title>
        <authorList>
            <person name="Ma L."/>
            <person name="Dong C."/>
            <person name="Song C."/>
            <person name="Wang X."/>
            <person name="Zheng X."/>
            <person name="Niu Y."/>
            <person name="Chen S."/>
            <person name="Feng W."/>
        </authorList>
    </citation>
    <scope>NUCLEOTIDE SEQUENCE [LARGE SCALE GENOMIC DNA]</scope>
    <source>
        <strain evidence="1">DH-2019</strain>
    </source>
</reference>
<dbReference type="EMBL" id="JABTTQ020000013">
    <property type="protein sequence ID" value="KAK6142884.1"/>
    <property type="molecule type" value="Genomic_DNA"/>
</dbReference>
<name>A0ABR0W786_REHGL</name>
<organism evidence="1 2">
    <name type="scientific">Rehmannia glutinosa</name>
    <name type="common">Chinese foxglove</name>
    <dbReference type="NCBI Taxonomy" id="99300"/>
    <lineage>
        <taxon>Eukaryota</taxon>
        <taxon>Viridiplantae</taxon>
        <taxon>Streptophyta</taxon>
        <taxon>Embryophyta</taxon>
        <taxon>Tracheophyta</taxon>
        <taxon>Spermatophyta</taxon>
        <taxon>Magnoliopsida</taxon>
        <taxon>eudicotyledons</taxon>
        <taxon>Gunneridae</taxon>
        <taxon>Pentapetalae</taxon>
        <taxon>asterids</taxon>
        <taxon>lamiids</taxon>
        <taxon>Lamiales</taxon>
        <taxon>Orobanchaceae</taxon>
        <taxon>Rehmannieae</taxon>
        <taxon>Rehmannia</taxon>
    </lineage>
</organism>
<accession>A0ABR0W786</accession>
<dbReference type="Proteomes" id="UP001318860">
    <property type="component" value="Unassembled WGS sequence"/>
</dbReference>
<protein>
    <submittedName>
        <fullName evidence="1">Uncharacterized protein</fullName>
    </submittedName>
</protein>
<evidence type="ECO:0000313" key="2">
    <source>
        <dbReference type="Proteomes" id="UP001318860"/>
    </source>
</evidence>